<dbReference type="InterPro" id="IPR003594">
    <property type="entry name" value="HATPase_dom"/>
</dbReference>
<dbReference type="PRINTS" id="PR00344">
    <property type="entry name" value="BCTRLSENSOR"/>
</dbReference>
<gene>
    <name evidence="9" type="ORF">H6G97_27035</name>
</gene>
<dbReference type="SMART" id="SM00388">
    <property type="entry name" value="HisKA"/>
    <property type="match status" value="1"/>
</dbReference>
<evidence type="ECO:0000256" key="2">
    <source>
        <dbReference type="ARBA" id="ARBA00012438"/>
    </source>
</evidence>
<proteinExistence type="predicted"/>
<dbReference type="Pfam" id="PF02518">
    <property type="entry name" value="HATPase_c"/>
    <property type="match status" value="1"/>
</dbReference>
<dbReference type="SUPFAM" id="SSF47384">
    <property type="entry name" value="Homodimeric domain of signal transducing histidine kinase"/>
    <property type="match status" value="1"/>
</dbReference>
<dbReference type="InterPro" id="IPR036097">
    <property type="entry name" value="HisK_dim/P_sf"/>
</dbReference>
<evidence type="ECO:0000256" key="4">
    <source>
        <dbReference type="ARBA" id="ARBA00022777"/>
    </source>
</evidence>
<dbReference type="EMBL" id="JACJSI010000079">
    <property type="protein sequence ID" value="MBD2533030.1"/>
    <property type="molecule type" value="Genomic_DNA"/>
</dbReference>
<dbReference type="Gene3D" id="3.40.50.2300">
    <property type="match status" value="1"/>
</dbReference>
<dbReference type="InterPro" id="IPR001789">
    <property type="entry name" value="Sig_transdc_resp-reg_receiver"/>
</dbReference>
<dbReference type="SUPFAM" id="SSF52172">
    <property type="entry name" value="CheY-like"/>
    <property type="match status" value="1"/>
</dbReference>
<comment type="caution">
    <text evidence="9">The sequence shown here is derived from an EMBL/GenBank/DDBJ whole genome shotgun (WGS) entry which is preliminary data.</text>
</comment>
<evidence type="ECO:0000313" key="10">
    <source>
        <dbReference type="Proteomes" id="UP000623440"/>
    </source>
</evidence>
<keyword evidence="10" id="KW-1185">Reference proteome</keyword>
<keyword evidence="4" id="KW-0418">Kinase</keyword>
<dbReference type="EC" id="2.7.13.3" evidence="2"/>
<keyword evidence="5" id="KW-0902">Two-component regulatory system</keyword>
<comment type="catalytic activity">
    <reaction evidence="1">
        <text>ATP + protein L-histidine = ADP + protein N-phospho-L-histidine.</text>
        <dbReference type="EC" id="2.7.13.3"/>
    </reaction>
</comment>
<feature type="domain" description="Response regulatory" evidence="8">
    <location>
        <begin position="8"/>
        <end position="124"/>
    </location>
</feature>
<keyword evidence="4" id="KW-0808">Transferase</keyword>
<organism evidence="9 10">
    <name type="scientific">Nostoc flagelliforme FACHB-838</name>
    <dbReference type="NCBI Taxonomy" id="2692904"/>
    <lineage>
        <taxon>Bacteria</taxon>
        <taxon>Bacillati</taxon>
        <taxon>Cyanobacteriota</taxon>
        <taxon>Cyanophyceae</taxon>
        <taxon>Nostocales</taxon>
        <taxon>Nostocaceae</taxon>
        <taxon>Nostoc</taxon>
    </lineage>
</organism>
<dbReference type="InterPro" id="IPR004358">
    <property type="entry name" value="Sig_transdc_His_kin-like_C"/>
</dbReference>
<dbReference type="PANTHER" id="PTHR43065">
    <property type="entry name" value="SENSOR HISTIDINE KINASE"/>
    <property type="match status" value="1"/>
</dbReference>
<dbReference type="RefSeq" id="WP_190943625.1">
    <property type="nucleotide sequence ID" value="NZ_JACJSI010000079.1"/>
</dbReference>
<name>A0ABR8DVV1_9NOSO</name>
<keyword evidence="3 6" id="KW-0597">Phosphoprotein</keyword>
<dbReference type="Gene3D" id="1.10.287.130">
    <property type="match status" value="1"/>
</dbReference>
<dbReference type="InterPro" id="IPR036890">
    <property type="entry name" value="HATPase_C_sf"/>
</dbReference>
<dbReference type="Pfam" id="PF00072">
    <property type="entry name" value="Response_reg"/>
    <property type="match status" value="1"/>
</dbReference>
<accession>A0ABR8DVV1</accession>
<dbReference type="SUPFAM" id="SSF55874">
    <property type="entry name" value="ATPase domain of HSP90 chaperone/DNA topoisomerase II/histidine kinase"/>
    <property type="match status" value="1"/>
</dbReference>
<evidence type="ECO:0000256" key="6">
    <source>
        <dbReference type="PROSITE-ProRule" id="PRU00169"/>
    </source>
</evidence>
<dbReference type="SMART" id="SM00448">
    <property type="entry name" value="REC"/>
    <property type="match status" value="1"/>
</dbReference>
<sequence>MPNTHKNSILIVDDTTNNIRILFDILHHAGFQISVVKSGEMALKKVPYIQPDLILLDVMMPGIDGFETCRCLKADEKTRNIPIIFMTALAEVEHKVKGLQLGAVDYITKPIQVEEVLARVNVHLALRTTQIQLVNEITGHRQAEEHLQHTVKQLQQAQTQLIQNEKMSSLGQLVAGIAHEINNPVNFIHGNLDHLNDYTQDLLRMLRLYQQRHPSHDPEVQVLDSEIDLDFLIEDLQKLISSMKNGTERIRNIVLSLRNFSRMDESEFKAVDIHEGIESTLLILQYRLKHRQDYPAIEVIRNYSNLPPVECYPGNLNQVLMNILGNAIDALEEVNTKRTREEIQKNPSQITIRTAVSNSQWVEIAIVDNGMGIPEEIKNRIFDPFFTTKPVGKGTGLGMAISYQIITERHGGKLECFSTLGQGSEFIIQIPVKQRVKAGQP</sequence>
<evidence type="ECO:0000256" key="3">
    <source>
        <dbReference type="ARBA" id="ARBA00022553"/>
    </source>
</evidence>
<dbReference type="CDD" id="cd19920">
    <property type="entry name" value="REC_PA4781-like"/>
    <property type="match status" value="1"/>
</dbReference>
<dbReference type="PROSITE" id="PS50110">
    <property type="entry name" value="RESPONSE_REGULATORY"/>
    <property type="match status" value="1"/>
</dbReference>
<evidence type="ECO:0000259" key="7">
    <source>
        <dbReference type="PROSITE" id="PS50109"/>
    </source>
</evidence>
<dbReference type="Proteomes" id="UP000623440">
    <property type="component" value="Unassembled WGS sequence"/>
</dbReference>
<feature type="modified residue" description="4-aspartylphosphate" evidence="6">
    <location>
        <position position="57"/>
    </location>
</feature>
<evidence type="ECO:0000313" key="9">
    <source>
        <dbReference type="EMBL" id="MBD2533030.1"/>
    </source>
</evidence>
<dbReference type="PANTHER" id="PTHR43065:SF50">
    <property type="entry name" value="HISTIDINE KINASE"/>
    <property type="match status" value="1"/>
</dbReference>
<dbReference type="PROSITE" id="PS50109">
    <property type="entry name" value="HIS_KIN"/>
    <property type="match status" value="1"/>
</dbReference>
<evidence type="ECO:0000259" key="8">
    <source>
        <dbReference type="PROSITE" id="PS50110"/>
    </source>
</evidence>
<evidence type="ECO:0000256" key="1">
    <source>
        <dbReference type="ARBA" id="ARBA00000085"/>
    </source>
</evidence>
<dbReference type="InterPro" id="IPR005467">
    <property type="entry name" value="His_kinase_dom"/>
</dbReference>
<dbReference type="CDD" id="cd00082">
    <property type="entry name" value="HisKA"/>
    <property type="match status" value="1"/>
</dbReference>
<dbReference type="InterPro" id="IPR003661">
    <property type="entry name" value="HisK_dim/P_dom"/>
</dbReference>
<dbReference type="InterPro" id="IPR011006">
    <property type="entry name" value="CheY-like_superfamily"/>
</dbReference>
<dbReference type="Gene3D" id="3.30.565.10">
    <property type="entry name" value="Histidine kinase-like ATPase, C-terminal domain"/>
    <property type="match status" value="1"/>
</dbReference>
<reference evidence="9 10" key="1">
    <citation type="journal article" date="2020" name="ISME J.">
        <title>Comparative genomics reveals insights into cyanobacterial evolution and habitat adaptation.</title>
        <authorList>
            <person name="Chen M.Y."/>
            <person name="Teng W.K."/>
            <person name="Zhao L."/>
            <person name="Hu C.X."/>
            <person name="Zhou Y.K."/>
            <person name="Han B.P."/>
            <person name="Song L.R."/>
            <person name="Shu W.S."/>
        </authorList>
    </citation>
    <scope>NUCLEOTIDE SEQUENCE [LARGE SCALE GENOMIC DNA]</scope>
    <source>
        <strain evidence="9 10">FACHB-838</strain>
    </source>
</reference>
<feature type="domain" description="Histidine kinase" evidence="7">
    <location>
        <begin position="176"/>
        <end position="434"/>
    </location>
</feature>
<evidence type="ECO:0000256" key="5">
    <source>
        <dbReference type="ARBA" id="ARBA00023012"/>
    </source>
</evidence>
<dbReference type="SMART" id="SM00387">
    <property type="entry name" value="HATPase_c"/>
    <property type="match status" value="1"/>
</dbReference>
<protein>
    <recommendedName>
        <fullName evidence="2">histidine kinase</fullName>
        <ecNumber evidence="2">2.7.13.3</ecNumber>
    </recommendedName>
</protein>